<proteinExistence type="predicted"/>
<accession>A0A6C0IVI3</accession>
<dbReference type="EMBL" id="MN740272">
    <property type="protein sequence ID" value="QHT97102.1"/>
    <property type="molecule type" value="Genomic_DNA"/>
</dbReference>
<reference evidence="1" key="1">
    <citation type="journal article" date="2020" name="Nature">
        <title>Giant virus diversity and host interactions through global metagenomics.</title>
        <authorList>
            <person name="Schulz F."/>
            <person name="Roux S."/>
            <person name="Paez-Espino D."/>
            <person name="Jungbluth S."/>
            <person name="Walsh D.A."/>
            <person name="Denef V.J."/>
            <person name="McMahon K.D."/>
            <person name="Konstantinidis K.T."/>
            <person name="Eloe-Fadrosh E.A."/>
            <person name="Kyrpides N.C."/>
            <person name="Woyke T."/>
        </authorList>
    </citation>
    <scope>NUCLEOTIDE SEQUENCE</scope>
    <source>
        <strain evidence="1">GVMAG-M-3300024510-1</strain>
    </source>
</reference>
<sequence length="512" mass="61069">MQQEINRQNFLRSKYFSSRYTDSCKFGSDTVIKANREFFADDAEFEFFIEDCYIPFDFVMIDDQISIETYGDVTKFTYRKGILAVYKFCINDDLVDDEDVEFVELYPAFNYQNEQQNLPIVKFEKIVEFFKNKFLYINSKDIPKNNVWTNDGNDLGEIAVRNINGDAYFKYFHADRFQYFEVDFEILVVEKRCDNCKSKTSQLPLHLPSSQQYIIDNGFVCKNHSEQFFQIISTKLLPPTLLSDDGMYILKLSYERVLDIKFMDVLYETFLANFHRKKDYRYYMLAINYYEDDRVWENEEENGFILGRNLYYLMENDFRLMIWEWICRYAVLKMISLNVPSKEGRSLRIRKPIMFETNRSIDNVCRSSIHIFDPSPYSYYYIHDLTACVIMMTNIDPFEGAPFYNPVSYETRENRDILARIYGMYDDQSHLFRIPNNGWIPQGQSFTDNLNNFRLYLLGLAYYVNSICGRPELQKDLIRTEPKIDQLSGRIIDEMVVDTFDHPDNNPIYKKI</sequence>
<name>A0A6C0IVI3_9ZZZZ</name>
<organism evidence="1">
    <name type="scientific">viral metagenome</name>
    <dbReference type="NCBI Taxonomy" id="1070528"/>
    <lineage>
        <taxon>unclassified sequences</taxon>
        <taxon>metagenomes</taxon>
        <taxon>organismal metagenomes</taxon>
    </lineage>
</organism>
<protein>
    <submittedName>
        <fullName evidence="1">Uncharacterized protein</fullName>
    </submittedName>
</protein>
<dbReference type="AlphaFoldDB" id="A0A6C0IVI3"/>
<evidence type="ECO:0000313" key="1">
    <source>
        <dbReference type="EMBL" id="QHT97102.1"/>
    </source>
</evidence>